<accession>A0A4Z2I112</accession>
<gene>
    <name evidence="2" type="ORF">EYF80_018324</name>
</gene>
<dbReference type="Proteomes" id="UP000314294">
    <property type="component" value="Unassembled WGS sequence"/>
</dbReference>
<evidence type="ECO:0000313" key="2">
    <source>
        <dbReference type="EMBL" id="TNN71490.1"/>
    </source>
</evidence>
<dbReference type="AlphaFoldDB" id="A0A4Z2I112"/>
<organism evidence="2 3">
    <name type="scientific">Liparis tanakae</name>
    <name type="common">Tanaka's snailfish</name>
    <dbReference type="NCBI Taxonomy" id="230148"/>
    <lineage>
        <taxon>Eukaryota</taxon>
        <taxon>Metazoa</taxon>
        <taxon>Chordata</taxon>
        <taxon>Craniata</taxon>
        <taxon>Vertebrata</taxon>
        <taxon>Euteleostomi</taxon>
        <taxon>Actinopterygii</taxon>
        <taxon>Neopterygii</taxon>
        <taxon>Teleostei</taxon>
        <taxon>Neoteleostei</taxon>
        <taxon>Acanthomorphata</taxon>
        <taxon>Eupercaria</taxon>
        <taxon>Perciformes</taxon>
        <taxon>Cottioidei</taxon>
        <taxon>Cottales</taxon>
        <taxon>Liparidae</taxon>
        <taxon>Liparis</taxon>
    </lineage>
</organism>
<proteinExistence type="predicted"/>
<feature type="compositionally biased region" description="Basic and acidic residues" evidence="1">
    <location>
        <begin position="104"/>
        <end position="126"/>
    </location>
</feature>
<dbReference type="EMBL" id="SRLO01000149">
    <property type="protein sequence ID" value="TNN71490.1"/>
    <property type="molecule type" value="Genomic_DNA"/>
</dbReference>
<reference evidence="2 3" key="1">
    <citation type="submission" date="2019-03" db="EMBL/GenBank/DDBJ databases">
        <title>First draft genome of Liparis tanakae, snailfish: a comprehensive survey of snailfish specific genes.</title>
        <authorList>
            <person name="Kim W."/>
            <person name="Song I."/>
            <person name="Jeong J.-H."/>
            <person name="Kim D."/>
            <person name="Kim S."/>
            <person name="Ryu S."/>
            <person name="Song J.Y."/>
            <person name="Lee S.K."/>
        </authorList>
    </citation>
    <scope>NUCLEOTIDE SEQUENCE [LARGE SCALE GENOMIC DNA]</scope>
    <source>
        <tissue evidence="2">Muscle</tissue>
    </source>
</reference>
<feature type="region of interest" description="Disordered" evidence="1">
    <location>
        <begin position="88"/>
        <end position="134"/>
    </location>
</feature>
<protein>
    <submittedName>
        <fullName evidence="2">Uncharacterized protein</fullName>
    </submittedName>
</protein>
<evidence type="ECO:0000256" key="1">
    <source>
        <dbReference type="SAM" id="MobiDB-lite"/>
    </source>
</evidence>
<keyword evidence="3" id="KW-1185">Reference proteome</keyword>
<comment type="caution">
    <text evidence="2">The sequence shown here is derived from an EMBL/GenBank/DDBJ whole genome shotgun (WGS) entry which is preliminary data.</text>
</comment>
<evidence type="ECO:0000313" key="3">
    <source>
        <dbReference type="Proteomes" id="UP000314294"/>
    </source>
</evidence>
<name>A0A4Z2I112_9TELE</name>
<sequence length="152" mass="17393">MYKDCQRRPTRFLSSRNFLVLLLFNSRTLLKGHRATRSCSSPPWLLISSDHSLQFLLAELLLLVLSDQLVHLAAVDLLHGALILTGHNTTRVESSPRQRRRRPEQRSRERDAEKLRRPHGRGDGRRPSANRRGGDPVVDVVRVFGLAARRMS</sequence>